<dbReference type="OrthoDB" id="6444802at2"/>
<gene>
    <name evidence="2" type="ORF">FHU10_5148</name>
</gene>
<name>A0A559TCX6_SERFO</name>
<feature type="domain" description="Cyanophage baseplate Pam3 plug gp18" evidence="1">
    <location>
        <begin position="3"/>
        <end position="96"/>
    </location>
</feature>
<evidence type="ECO:0000313" key="2">
    <source>
        <dbReference type="EMBL" id="TVZ72468.1"/>
    </source>
</evidence>
<dbReference type="Pfam" id="PF22479">
    <property type="entry name" value="Pam3_gp18"/>
    <property type="match status" value="1"/>
</dbReference>
<accession>A0A559TCX6</accession>
<dbReference type="EMBL" id="VISQ01000001">
    <property type="protein sequence ID" value="TVZ72468.1"/>
    <property type="molecule type" value="Genomic_DNA"/>
</dbReference>
<sequence length="98" mass="11552">MIQNIPLEKLPNQSLTIRLQDHRYEIELKTISDDLMSISITRDNINLIRGIRCVPQMFFLPKHLEMGLGNFYFLTVNDEYPNCQKFGSDHVLYYSDEV</sequence>
<organism evidence="2">
    <name type="scientific">Serratia fonticola</name>
    <dbReference type="NCBI Taxonomy" id="47917"/>
    <lineage>
        <taxon>Bacteria</taxon>
        <taxon>Pseudomonadati</taxon>
        <taxon>Pseudomonadota</taxon>
        <taxon>Gammaproteobacteria</taxon>
        <taxon>Enterobacterales</taxon>
        <taxon>Yersiniaceae</taxon>
        <taxon>Serratia</taxon>
    </lineage>
</organism>
<dbReference type="InterPro" id="IPR054252">
    <property type="entry name" value="Pam3_gp18"/>
</dbReference>
<comment type="caution">
    <text evidence="2">The sequence shown here is derived from an EMBL/GenBank/DDBJ whole genome shotgun (WGS) entry which is preliminary data.</text>
</comment>
<protein>
    <recommendedName>
        <fullName evidence="1">Cyanophage baseplate Pam3 plug gp18 domain-containing protein</fullName>
    </recommendedName>
</protein>
<dbReference type="AlphaFoldDB" id="A0A559TCX6"/>
<evidence type="ECO:0000259" key="1">
    <source>
        <dbReference type="Pfam" id="PF22479"/>
    </source>
</evidence>
<proteinExistence type="predicted"/>
<reference evidence="2" key="2">
    <citation type="submission" date="2019-08" db="EMBL/GenBank/DDBJ databases">
        <title>Investigation of anaerobic lignin degradation for improved lignocellulosic biofuels.</title>
        <authorList>
            <person name="Deangelis K.PhD."/>
        </authorList>
    </citation>
    <scope>NUCLEOTIDE SEQUENCE [LARGE SCALE GENOMIC DNA]</scope>
    <source>
        <strain evidence="2">128R</strain>
    </source>
</reference>
<reference evidence="2" key="1">
    <citation type="submission" date="2019-06" db="EMBL/GenBank/DDBJ databases">
        <authorList>
            <person name="Deangelis K."/>
            <person name="Huntemann M."/>
            <person name="Clum A."/>
            <person name="Pillay M."/>
            <person name="Palaniappan K."/>
            <person name="Varghese N."/>
            <person name="Mikhailova N."/>
            <person name="Stamatis D."/>
            <person name="Reddy T."/>
            <person name="Daum C."/>
            <person name="Shapiro N."/>
            <person name="Ivanova N."/>
            <person name="Kyrpides N."/>
            <person name="Woyke T."/>
        </authorList>
    </citation>
    <scope>NUCLEOTIDE SEQUENCE [LARGE SCALE GENOMIC DNA]</scope>
    <source>
        <strain evidence="2">128R</strain>
    </source>
</reference>